<dbReference type="InterPro" id="IPR003593">
    <property type="entry name" value="AAA+_ATPase"/>
</dbReference>
<dbReference type="Pfam" id="PF00005">
    <property type="entry name" value="ABC_tran"/>
    <property type="match status" value="1"/>
</dbReference>
<proteinExistence type="inferred from homology"/>
<evidence type="ECO:0000259" key="8">
    <source>
        <dbReference type="PROSITE" id="PS50893"/>
    </source>
</evidence>
<evidence type="ECO:0000256" key="2">
    <source>
        <dbReference type="ARBA" id="ARBA00005417"/>
    </source>
</evidence>
<dbReference type="PROSITE" id="PS00211">
    <property type="entry name" value="ABC_TRANSPORTER_1"/>
    <property type="match status" value="1"/>
</dbReference>
<dbReference type="InterPro" id="IPR027417">
    <property type="entry name" value="P-loop_NTPase"/>
</dbReference>
<dbReference type="SUPFAM" id="SSF52540">
    <property type="entry name" value="P-loop containing nucleoside triphosphate hydrolases"/>
    <property type="match status" value="1"/>
</dbReference>
<dbReference type="InterPro" id="IPR050388">
    <property type="entry name" value="ABC_Ni/Peptide_Import"/>
</dbReference>
<dbReference type="PROSITE" id="PS50893">
    <property type="entry name" value="ABC_TRANSPORTER_2"/>
    <property type="match status" value="1"/>
</dbReference>
<feature type="domain" description="ABC transporter" evidence="8">
    <location>
        <begin position="7"/>
        <end position="255"/>
    </location>
</feature>
<evidence type="ECO:0000256" key="5">
    <source>
        <dbReference type="ARBA" id="ARBA00022741"/>
    </source>
</evidence>
<keyword evidence="10" id="KW-1185">Reference proteome</keyword>
<evidence type="ECO:0000256" key="7">
    <source>
        <dbReference type="ARBA" id="ARBA00023136"/>
    </source>
</evidence>
<dbReference type="PANTHER" id="PTHR43297">
    <property type="entry name" value="OLIGOPEPTIDE TRANSPORT ATP-BINDING PROTEIN APPD"/>
    <property type="match status" value="1"/>
</dbReference>
<accession>A0A1M6SYX7</accession>
<evidence type="ECO:0000313" key="10">
    <source>
        <dbReference type="Proteomes" id="UP000184386"/>
    </source>
</evidence>
<evidence type="ECO:0000256" key="1">
    <source>
        <dbReference type="ARBA" id="ARBA00004202"/>
    </source>
</evidence>
<dbReference type="GO" id="GO:0005886">
    <property type="term" value="C:plasma membrane"/>
    <property type="evidence" value="ECO:0007669"/>
    <property type="project" value="UniProtKB-SubCell"/>
</dbReference>
<dbReference type="Gene3D" id="3.40.50.300">
    <property type="entry name" value="P-loop containing nucleotide triphosphate hydrolases"/>
    <property type="match status" value="1"/>
</dbReference>
<dbReference type="GO" id="GO:0016887">
    <property type="term" value="F:ATP hydrolysis activity"/>
    <property type="evidence" value="ECO:0007669"/>
    <property type="project" value="InterPro"/>
</dbReference>
<protein>
    <submittedName>
        <fullName evidence="9">Oligopeptide/dipeptide ABC transporter, ATP-binding protein, C-terminal domain-containing protein</fullName>
    </submittedName>
</protein>
<dbReference type="Proteomes" id="UP000184386">
    <property type="component" value="Unassembled WGS sequence"/>
</dbReference>
<dbReference type="PANTHER" id="PTHR43297:SF2">
    <property type="entry name" value="DIPEPTIDE TRANSPORT ATP-BINDING PROTEIN DPPD"/>
    <property type="match status" value="1"/>
</dbReference>
<dbReference type="EMBL" id="FRAC01000012">
    <property type="protein sequence ID" value="SHK49913.1"/>
    <property type="molecule type" value="Genomic_DNA"/>
</dbReference>
<keyword evidence="3" id="KW-0813">Transport</keyword>
<keyword evidence="4" id="KW-1003">Cell membrane</keyword>
<dbReference type="NCBIfam" id="TIGR01727">
    <property type="entry name" value="oligo_HPY"/>
    <property type="match status" value="1"/>
</dbReference>
<dbReference type="InterPro" id="IPR017871">
    <property type="entry name" value="ABC_transporter-like_CS"/>
</dbReference>
<reference evidence="9 10" key="1">
    <citation type="submission" date="2016-11" db="EMBL/GenBank/DDBJ databases">
        <authorList>
            <person name="Jaros S."/>
            <person name="Januszkiewicz K."/>
            <person name="Wedrychowicz H."/>
        </authorList>
    </citation>
    <scope>NUCLEOTIDE SEQUENCE [LARGE SCALE GENOMIC DNA]</scope>
    <source>
        <strain evidence="9 10">DSM 15929</strain>
    </source>
</reference>
<dbReference type="OrthoDB" id="9806285at2"/>
<dbReference type="GO" id="GO:0015833">
    <property type="term" value="P:peptide transport"/>
    <property type="evidence" value="ECO:0007669"/>
    <property type="project" value="InterPro"/>
</dbReference>
<dbReference type="CDD" id="cd03257">
    <property type="entry name" value="ABC_NikE_OppD_transporters"/>
    <property type="match status" value="1"/>
</dbReference>
<dbReference type="SMART" id="SM00382">
    <property type="entry name" value="AAA"/>
    <property type="match status" value="1"/>
</dbReference>
<organism evidence="9 10">
    <name type="scientific">Anaerocolumna jejuensis DSM 15929</name>
    <dbReference type="NCBI Taxonomy" id="1121322"/>
    <lineage>
        <taxon>Bacteria</taxon>
        <taxon>Bacillati</taxon>
        <taxon>Bacillota</taxon>
        <taxon>Clostridia</taxon>
        <taxon>Lachnospirales</taxon>
        <taxon>Lachnospiraceae</taxon>
        <taxon>Anaerocolumna</taxon>
    </lineage>
</organism>
<evidence type="ECO:0000256" key="4">
    <source>
        <dbReference type="ARBA" id="ARBA00022475"/>
    </source>
</evidence>
<dbReference type="STRING" id="1121322.SAMN02745136_02655"/>
<evidence type="ECO:0000256" key="3">
    <source>
        <dbReference type="ARBA" id="ARBA00022448"/>
    </source>
</evidence>
<comment type="similarity">
    <text evidence="2">Belongs to the ABC transporter superfamily.</text>
</comment>
<dbReference type="RefSeq" id="WP_073276652.1">
    <property type="nucleotide sequence ID" value="NZ_FRAC01000012.1"/>
</dbReference>
<dbReference type="AlphaFoldDB" id="A0A1M6SYX7"/>
<dbReference type="InterPro" id="IPR013563">
    <property type="entry name" value="Oligopep_ABC_C"/>
</dbReference>
<keyword evidence="7" id="KW-0472">Membrane</keyword>
<comment type="subcellular location">
    <subcellularLocation>
        <location evidence="1">Cell membrane</location>
        <topology evidence="1">Peripheral membrane protein</topology>
    </subcellularLocation>
</comment>
<dbReference type="Pfam" id="PF08352">
    <property type="entry name" value="oligo_HPY"/>
    <property type="match status" value="1"/>
</dbReference>
<sequence>MTHLLEVKNLEVSFRSGKEVFTGASDVSFHVDKGEILCIVGESGSGKSITTLSLMGLLGKNGRVDKGSILFDGEELFGKKEKELDNIRGSKITMIFQDALTSLNPVFTIGNQMLEAIQSHSKSSKKEAEEKAKYLLGKVGLSDTEALLQKYPHTLSGGMRQRVMIAMALAGEPKLLIADEPTTALDVTIQAQIMELLKSLNKELAMSVILITHDMGVVAEMADRVLVMYAGEVVEEAPVKVLFHNPGHPYTKALLRSIPGVRKEEEEKLVPIEGSVPEDYDRIRGCRFANRCAFAEEACSLPQKLRQAEDEMAHSIRCWKYEKL</sequence>
<evidence type="ECO:0000256" key="6">
    <source>
        <dbReference type="ARBA" id="ARBA00022840"/>
    </source>
</evidence>
<keyword evidence="5" id="KW-0547">Nucleotide-binding</keyword>
<evidence type="ECO:0000313" key="9">
    <source>
        <dbReference type="EMBL" id="SHK49913.1"/>
    </source>
</evidence>
<keyword evidence="6 9" id="KW-0067">ATP-binding</keyword>
<dbReference type="GO" id="GO:0005524">
    <property type="term" value="F:ATP binding"/>
    <property type="evidence" value="ECO:0007669"/>
    <property type="project" value="UniProtKB-KW"/>
</dbReference>
<name>A0A1M6SYX7_9FIRM</name>
<dbReference type="InterPro" id="IPR003439">
    <property type="entry name" value="ABC_transporter-like_ATP-bd"/>
</dbReference>
<dbReference type="FunFam" id="3.40.50.300:FF:000016">
    <property type="entry name" value="Oligopeptide ABC transporter ATP-binding component"/>
    <property type="match status" value="1"/>
</dbReference>
<gene>
    <name evidence="9" type="ORF">SAMN02745136_02655</name>
</gene>